<dbReference type="GeneID" id="14923689"/>
<keyword evidence="3" id="KW-1185">Reference proteome</keyword>
<proteinExistence type="predicted"/>
<organism evidence="2 3">
    <name type="scientific">Acanthamoeba castellanii (strain ATCC 30010 / Neff)</name>
    <dbReference type="NCBI Taxonomy" id="1257118"/>
    <lineage>
        <taxon>Eukaryota</taxon>
        <taxon>Amoebozoa</taxon>
        <taxon>Discosea</taxon>
        <taxon>Longamoebia</taxon>
        <taxon>Centramoebida</taxon>
        <taxon>Acanthamoebidae</taxon>
        <taxon>Acanthamoeba</taxon>
    </lineage>
</organism>
<reference evidence="2 3" key="1">
    <citation type="journal article" date="2013" name="Genome Biol.">
        <title>Genome of Acanthamoeba castellanii highlights extensive lateral gene transfer and early evolution of tyrosine kinase signaling.</title>
        <authorList>
            <person name="Clarke M."/>
            <person name="Lohan A.J."/>
            <person name="Liu B."/>
            <person name="Lagkouvardos I."/>
            <person name="Roy S."/>
            <person name="Zafar N."/>
            <person name="Bertelli C."/>
            <person name="Schilde C."/>
            <person name="Kianianmomeni A."/>
            <person name="Burglin T.R."/>
            <person name="Frech C."/>
            <person name="Turcotte B."/>
            <person name="Kopec K.O."/>
            <person name="Synnott J.M."/>
            <person name="Choo C."/>
            <person name="Paponov I."/>
            <person name="Finkler A."/>
            <person name="Soon Heng Tan C."/>
            <person name="Hutchins A.P."/>
            <person name="Weinmeier T."/>
            <person name="Rattei T."/>
            <person name="Chu J.S."/>
            <person name="Gimenez G."/>
            <person name="Irimia M."/>
            <person name="Rigden D.J."/>
            <person name="Fitzpatrick D.A."/>
            <person name="Lorenzo-Morales J."/>
            <person name="Bateman A."/>
            <person name="Chiu C.H."/>
            <person name="Tang P."/>
            <person name="Hegemann P."/>
            <person name="Fromm H."/>
            <person name="Raoult D."/>
            <person name="Greub G."/>
            <person name="Miranda-Saavedra D."/>
            <person name="Chen N."/>
            <person name="Nash P."/>
            <person name="Ginger M.L."/>
            <person name="Horn M."/>
            <person name="Schaap P."/>
            <person name="Caler L."/>
            <person name="Loftus B."/>
        </authorList>
    </citation>
    <scope>NUCLEOTIDE SEQUENCE [LARGE SCALE GENOMIC DNA]</scope>
    <source>
        <strain evidence="2 3">Neff</strain>
    </source>
</reference>
<evidence type="ECO:0000313" key="2">
    <source>
        <dbReference type="EMBL" id="ELR22731.1"/>
    </source>
</evidence>
<protein>
    <submittedName>
        <fullName evidence="2">Uncharacterized protein</fullName>
    </submittedName>
</protein>
<sequence length="469" mass="52069">MSTALAEVEPPKGAVRDLTAELKKIRGDYRLFATDRCAVCGGPLFDDEEEEDKKKKKEKSKKKKDEEEGTKMKKKEKEKKKKKGVFKLLHRGKDKAGGLLDGLQYEGDELQRKKAKRQLKRDEREGKLPCAADAADNNKKKSSMERVVSEGRLAGSSGADRRGRTKPSRSRTMSSIPSASSTVSAAARIICRHCERGEKRRSWGTVRGEALAAGAPAHRLYAELSEERELMASLLARFDYLVGSVSPDVGDLLIELFTPRLKEDTDSEQLRLVMAETRDDDDDEEDDDDDDDEEKATKKKPMTKKKTKKSRIMGAGSAAADKDGPSAKPMGLSLGKIFGWNDKNEKSSASAAATTTAENGGKPKRKVKRALLLIISFHKDWVEHKQRIEEIITEYNKLKAEKNKALTSGSPAQNTGLGDEDLLLNCERIVRECVKQVEFNLGEIGLRATKEALVELVANLVLERAKCHL</sequence>
<dbReference type="EMBL" id="KB007870">
    <property type="protein sequence ID" value="ELR22731.1"/>
    <property type="molecule type" value="Genomic_DNA"/>
</dbReference>
<feature type="region of interest" description="Disordered" evidence="1">
    <location>
        <begin position="114"/>
        <end position="179"/>
    </location>
</feature>
<evidence type="ECO:0000313" key="3">
    <source>
        <dbReference type="Proteomes" id="UP000011083"/>
    </source>
</evidence>
<feature type="compositionally biased region" description="Basic residues" evidence="1">
    <location>
        <begin position="297"/>
        <end position="311"/>
    </location>
</feature>
<feature type="compositionally biased region" description="Basic and acidic residues" evidence="1">
    <location>
        <begin position="136"/>
        <end position="149"/>
    </location>
</feature>
<dbReference type="RefSeq" id="XP_004351508.1">
    <property type="nucleotide sequence ID" value="XM_004351456.1"/>
</dbReference>
<feature type="region of interest" description="Disordered" evidence="1">
    <location>
        <begin position="42"/>
        <end position="88"/>
    </location>
</feature>
<evidence type="ECO:0000256" key="1">
    <source>
        <dbReference type="SAM" id="MobiDB-lite"/>
    </source>
</evidence>
<feature type="compositionally biased region" description="Acidic residues" evidence="1">
    <location>
        <begin position="278"/>
        <end position="294"/>
    </location>
</feature>
<dbReference type="Proteomes" id="UP000011083">
    <property type="component" value="Unassembled WGS sequence"/>
</dbReference>
<gene>
    <name evidence="2" type="ORF">ACA1_148780</name>
</gene>
<feature type="region of interest" description="Disordered" evidence="1">
    <location>
        <begin position="275"/>
        <end position="328"/>
    </location>
</feature>
<feature type="compositionally biased region" description="Basic residues" evidence="1">
    <location>
        <begin position="72"/>
        <end position="88"/>
    </location>
</feature>
<accession>L8HEA8</accession>
<name>L8HEA8_ACACF</name>
<dbReference type="KEGG" id="acan:ACA1_148780"/>
<dbReference type="VEuPathDB" id="AmoebaDB:ACA1_148780"/>
<dbReference type="AlphaFoldDB" id="L8HEA8"/>
<feature type="compositionally biased region" description="Low complexity" evidence="1">
    <location>
        <begin position="170"/>
        <end position="179"/>
    </location>
</feature>